<dbReference type="Proteomes" id="UP000027466">
    <property type="component" value="Unassembled WGS sequence"/>
</dbReference>
<gene>
    <name evidence="1" type="ORF">BG61_07545</name>
</gene>
<sequence length="119" mass="13171">MDSQGENLNKKQFARAVRDLEKITRQIAGRYIEKGVPLTWRLLHAIEAEAVADLGFAGRHEPALRQLFARPDDFKYPETDDVVDVGSSNALPAVFAFAVDSYERAAQHGRPKLALAGAH</sequence>
<evidence type="ECO:0008006" key="3">
    <source>
        <dbReference type="Google" id="ProtNLM"/>
    </source>
</evidence>
<accession>A0A069PZ23</accession>
<dbReference type="RefSeq" id="WP_035929381.1">
    <property type="nucleotide sequence ID" value="NZ_CADFFX010000006.1"/>
</dbReference>
<comment type="caution">
    <text evidence="1">The sequence shown here is derived from an EMBL/GenBank/DDBJ whole genome shotgun (WGS) entry which is preliminary data.</text>
</comment>
<organism evidence="1 2">
    <name type="scientific">Caballeronia glathei</name>
    <dbReference type="NCBI Taxonomy" id="60547"/>
    <lineage>
        <taxon>Bacteria</taxon>
        <taxon>Pseudomonadati</taxon>
        <taxon>Pseudomonadota</taxon>
        <taxon>Betaproteobacteria</taxon>
        <taxon>Burkholderiales</taxon>
        <taxon>Burkholderiaceae</taxon>
        <taxon>Caballeronia</taxon>
    </lineage>
</organism>
<dbReference type="InterPro" id="IPR018894">
    <property type="entry name" value="DUF2471"/>
</dbReference>
<reference evidence="1 2" key="1">
    <citation type="submission" date="2014-03" db="EMBL/GenBank/DDBJ databases">
        <title>Draft Genome Sequences of Four Burkholderia Strains.</title>
        <authorList>
            <person name="Liu X.Y."/>
            <person name="Li C.X."/>
            <person name="Xu J.H."/>
        </authorList>
    </citation>
    <scope>NUCLEOTIDE SEQUENCE [LARGE SCALE GENOMIC DNA]</scope>
    <source>
        <strain evidence="1 2">DSM 50014</strain>
    </source>
</reference>
<name>A0A069PZ23_9BURK</name>
<dbReference type="AlphaFoldDB" id="A0A069PZ23"/>
<proteinExistence type="predicted"/>
<protein>
    <recommendedName>
        <fullName evidence="3">Serine/threonine protein kinase</fullName>
    </recommendedName>
</protein>
<evidence type="ECO:0000313" key="2">
    <source>
        <dbReference type="Proteomes" id="UP000027466"/>
    </source>
</evidence>
<keyword evidence="2" id="KW-1185">Reference proteome</keyword>
<dbReference type="EMBL" id="JFHC01000014">
    <property type="protein sequence ID" value="KDR42686.1"/>
    <property type="molecule type" value="Genomic_DNA"/>
</dbReference>
<dbReference type="Pfam" id="PF10616">
    <property type="entry name" value="DUF2471"/>
    <property type="match status" value="1"/>
</dbReference>
<evidence type="ECO:0000313" key="1">
    <source>
        <dbReference type="EMBL" id="KDR42686.1"/>
    </source>
</evidence>